<sequence>MKIVVTPSPATLGAVVQGVDLRALDEVAFAAIEDAFHDHAVLVFPEQHLDDLEQAAFGHRFGRFERGMGNLGDATVWPISNVQANGLLADPTGPLAAVLAGNQEWHTDSSYHEVGAKVSVLSARVVSSSGGETEWADMRAAYDALDAADRALIEGRDAAHSIVYSQRKVGAGADFWTEADKASMEAVRHPLVLVHPVTRRRALYVGRHAHAVSGLDAHTSSALVDRLNAFAGQPPRVFTHRWEPGDLAVWDNRCVLHRGRPWPMDEPRVLRHTRIAGDGPNSWAVVTQP</sequence>
<evidence type="ECO:0000313" key="8">
    <source>
        <dbReference type="EMBL" id="CAB4820912.1"/>
    </source>
</evidence>
<evidence type="ECO:0000256" key="3">
    <source>
        <dbReference type="ARBA" id="ARBA00022964"/>
    </source>
</evidence>
<dbReference type="PANTHER" id="PTHR43779:SF3">
    <property type="entry name" value="(3R)-3-[(CARBOXYMETHYL)AMINO]FATTY ACID OXYGENASE_DECARBOXYLASE"/>
    <property type="match status" value="1"/>
</dbReference>
<evidence type="ECO:0000256" key="4">
    <source>
        <dbReference type="ARBA" id="ARBA00023002"/>
    </source>
</evidence>
<dbReference type="GO" id="GO:0051213">
    <property type="term" value="F:dioxygenase activity"/>
    <property type="evidence" value="ECO:0007669"/>
    <property type="project" value="UniProtKB-KW"/>
</dbReference>
<feature type="domain" description="TauD/TfdA-like" evidence="6">
    <location>
        <begin position="6"/>
        <end position="272"/>
    </location>
</feature>
<accession>A0A6J7J476</accession>
<evidence type="ECO:0000313" key="7">
    <source>
        <dbReference type="EMBL" id="CAB4762415.1"/>
    </source>
</evidence>
<evidence type="ECO:0000256" key="5">
    <source>
        <dbReference type="ARBA" id="ARBA00023004"/>
    </source>
</evidence>
<evidence type="ECO:0000256" key="1">
    <source>
        <dbReference type="ARBA" id="ARBA00005896"/>
    </source>
</evidence>
<dbReference type="EMBL" id="CAEZYR010000114">
    <property type="protein sequence ID" value="CAB4762415.1"/>
    <property type="molecule type" value="Genomic_DNA"/>
</dbReference>
<dbReference type="EMBL" id="CAFBOS010000101">
    <property type="protein sequence ID" value="CAB5001721.1"/>
    <property type="molecule type" value="Genomic_DNA"/>
</dbReference>
<keyword evidence="5" id="KW-0408">Iron</keyword>
<gene>
    <name evidence="7" type="ORF">UFOPK2754_02502</name>
    <name evidence="8" type="ORF">UFOPK3139_00693</name>
    <name evidence="9" type="ORF">UFOPK3543_03072</name>
    <name evidence="10" type="ORF">UFOPK3967_01673</name>
</gene>
<dbReference type="PANTHER" id="PTHR43779">
    <property type="entry name" value="DIOXYGENASE RV0097-RELATED"/>
    <property type="match status" value="1"/>
</dbReference>
<keyword evidence="2" id="KW-0479">Metal-binding</keyword>
<comment type="similarity">
    <text evidence="1">Belongs to the TfdA dioxygenase family.</text>
</comment>
<dbReference type="Pfam" id="PF02668">
    <property type="entry name" value="TauD"/>
    <property type="match status" value="1"/>
</dbReference>
<dbReference type="InterPro" id="IPR003819">
    <property type="entry name" value="TauD/TfdA-like"/>
</dbReference>
<dbReference type="EMBL" id="CAFBMH010000199">
    <property type="protein sequence ID" value="CAB4938025.1"/>
    <property type="molecule type" value="Genomic_DNA"/>
</dbReference>
<evidence type="ECO:0000313" key="10">
    <source>
        <dbReference type="EMBL" id="CAB5001721.1"/>
    </source>
</evidence>
<dbReference type="GO" id="GO:0046872">
    <property type="term" value="F:metal ion binding"/>
    <property type="evidence" value="ECO:0007669"/>
    <property type="project" value="UniProtKB-KW"/>
</dbReference>
<organism evidence="9">
    <name type="scientific">freshwater metagenome</name>
    <dbReference type="NCBI Taxonomy" id="449393"/>
    <lineage>
        <taxon>unclassified sequences</taxon>
        <taxon>metagenomes</taxon>
        <taxon>ecological metagenomes</taxon>
    </lineage>
</organism>
<dbReference type="InterPro" id="IPR051178">
    <property type="entry name" value="TfdA_dioxygenase"/>
</dbReference>
<keyword evidence="4" id="KW-0560">Oxidoreductase</keyword>
<evidence type="ECO:0000256" key="2">
    <source>
        <dbReference type="ARBA" id="ARBA00022723"/>
    </source>
</evidence>
<name>A0A6J7J476_9ZZZZ</name>
<proteinExistence type="inferred from homology"/>
<evidence type="ECO:0000313" key="9">
    <source>
        <dbReference type="EMBL" id="CAB4938025.1"/>
    </source>
</evidence>
<dbReference type="InterPro" id="IPR042098">
    <property type="entry name" value="TauD-like_sf"/>
</dbReference>
<reference evidence="9" key="1">
    <citation type="submission" date="2020-05" db="EMBL/GenBank/DDBJ databases">
        <authorList>
            <person name="Chiriac C."/>
            <person name="Salcher M."/>
            <person name="Ghai R."/>
            <person name="Kavagutti S V."/>
        </authorList>
    </citation>
    <scope>NUCLEOTIDE SEQUENCE</scope>
</reference>
<protein>
    <submittedName>
        <fullName evidence="9">Unannotated protein</fullName>
    </submittedName>
</protein>
<dbReference type="EMBL" id="CAFABA010000019">
    <property type="protein sequence ID" value="CAB4820912.1"/>
    <property type="molecule type" value="Genomic_DNA"/>
</dbReference>
<dbReference type="SUPFAM" id="SSF51197">
    <property type="entry name" value="Clavaminate synthase-like"/>
    <property type="match status" value="1"/>
</dbReference>
<dbReference type="Gene3D" id="3.60.130.10">
    <property type="entry name" value="Clavaminate synthase-like"/>
    <property type="match status" value="1"/>
</dbReference>
<evidence type="ECO:0000259" key="6">
    <source>
        <dbReference type="Pfam" id="PF02668"/>
    </source>
</evidence>
<keyword evidence="3" id="KW-0223">Dioxygenase</keyword>
<dbReference type="AlphaFoldDB" id="A0A6J7J476"/>